<dbReference type="KEGG" id="mpi:Mpet_0187"/>
<evidence type="ECO:0000313" key="3">
    <source>
        <dbReference type="Proteomes" id="UP000006565"/>
    </source>
</evidence>
<proteinExistence type="predicted"/>
<dbReference type="Pfam" id="PF07883">
    <property type="entry name" value="Cupin_2"/>
    <property type="match status" value="1"/>
</dbReference>
<dbReference type="PANTHER" id="PTHR37694:SF1">
    <property type="entry name" value="SLR8022 PROTEIN"/>
    <property type="match status" value="1"/>
</dbReference>
<dbReference type="RefSeq" id="WP_013328144.1">
    <property type="nucleotide sequence ID" value="NC_014507.1"/>
</dbReference>
<keyword evidence="3" id="KW-1185">Reference proteome</keyword>
<dbReference type="InterPro" id="IPR013096">
    <property type="entry name" value="Cupin_2"/>
</dbReference>
<dbReference type="HOGENOM" id="CLU_141446_2_0_2"/>
<dbReference type="InterPro" id="IPR014710">
    <property type="entry name" value="RmlC-like_jellyroll"/>
</dbReference>
<accession>E1REL8</accession>
<dbReference type="eggNOG" id="arCOG03004">
    <property type="taxonomic scope" value="Archaea"/>
</dbReference>
<dbReference type="Gene3D" id="2.60.120.10">
    <property type="entry name" value="Jelly Rolls"/>
    <property type="match status" value="1"/>
</dbReference>
<dbReference type="SUPFAM" id="SSF51182">
    <property type="entry name" value="RmlC-like cupins"/>
    <property type="match status" value="1"/>
</dbReference>
<name>E1REL8_METP4</name>
<evidence type="ECO:0000259" key="1">
    <source>
        <dbReference type="Pfam" id="PF07883"/>
    </source>
</evidence>
<feature type="domain" description="Cupin type-2" evidence="1">
    <location>
        <begin position="42"/>
        <end position="109"/>
    </location>
</feature>
<evidence type="ECO:0000313" key="2">
    <source>
        <dbReference type="EMBL" id="ADN34965.1"/>
    </source>
</evidence>
<dbReference type="OrthoDB" id="41394at2157"/>
<dbReference type="EMBL" id="CP002117">
    <property type="protein sequence ID" value="ADN34965.1"/>
    <property type="molecule type" value="Genomic_DNA"/>
</dbReference>
<protein>
    <submittedName>
        <fullName evidence="2">Cupin 2 conserved barrel domain protein</fullName>
    </submittedName>
</protein>
<reference evidence="2 3" key="1">
    <citation type="journal article" date="2010" name="Stand. Genomic Sci.">
        <title>Complete genome sequence of Methanoplanus petrolearius type strain (SEBR 4847).</title>
        <authorList>
            <person name="Brambilla E."/>
            <person name="Djao O.D."/>
            <person name="Daligault H."/>
            <person name="Lapidus A."/>
            <person name="Lucas S."/>
            <person name="Hammon N."/>
            <person name="Nolan M."/>
            <person name="Tice H."/>
            <person name="Cheng J.F."/>
            <person name="Han C."/>
            <person name="Tapia R."/>
            <person name="Goodwin L."/>
            <person name="Pitluck S."/>
            <person name="Liolios K."/>
            <person name="Ivanova N."/>
            <person name="Mavromatis K."/>
            <person name="Mikhailova N."/>
            <person name="Pati A."/>
            <person name="Chen A."/>
            <person name="Palaniappan K."/>
            <person name="Land M."/>
            <person name="Hauser L."/>
            <person name="Chang Y.J."/>
            <person name="Jeffries C.D."/>
            <person name="Rohde M."/>
            <person name="Spring S."/>
            <person name="Sikorski J."/>
            <person name="Goker M."/>
            <person name="Woyke T."/>
            <person name="Bristow J."/>
            <person name="Eisen J.A."/>
            <person name="Markowitz V."/>
            <person name="Hugenholtz P."/>
            <person name="Kyrpides N.C."/>
            <person name="Klenk H.P."/>
        </authorList>
    </citation>
    <scope>NUCLEOTIDE SEQUENCE [LARGE SCALE GENOMIC DNA]</scope>
    <source>
        <strain evidence="3">DSM 11571 / OCM 486 / SEBR 4847</strain>
    </source>
</reference>
<dbReference type="GeneID" id="9742629"/>
<dbReference type="Proteomes" id="UP000006565">
    <property type="component" value="Chromosome"/>
</dbReference>
<organism evidence="2 3">
    <name type="scientific">Methanolacinia petrolearia (strain DSM 11571 / OCM 486 / SEBR 4847)</name>
    <name type="common">Methanoplanus petrolearius</name>
    <dbReference type="NCBI Taxonomy" id="679926"/>
    <lineage>
        <taxon>Archaea</taxon>
        <taxon>Methanobacteriati</taxon>
        <taxon>Methanobacteriota</taxon>
        <taxon>Stenosarchaea group</taxon>
        <taxon>Methanomicrobia</taxon>
        <taxon>Methanomicrobiales</taxon>
        <taxon>Methanomicrobiaceae</taxon>
        <taxon>Methanolacinia</taxon>
    </lineage>
</organism>
<dbReference type="InterPro" id="IPR011051">
    <property type="entry name" value="RmlC_Cupin_sf"/>
</dbReference>
<dbReference type="AlphaFoldDB" id="E1REL8"/>
<gene>
    <name evidence="2" type="ordered locus">Mpet_0187</name>
</gene>
<dbReference type="CDD" id="cd02230">
    <property type="entry name" value="cupin_HP0902-like"/>
    <property type="match status" value="1"/>
</dbReference>
<dbReference type="PANTHER" id="PTHR37694">
    <property type="entry name" value="SLR8022 PROTEIN"/>
    <property type="match status" value="1"/>
</dbReference>
<sequence length="111" mass="12123">MTDKNRNELKGKVMTIGDLVEYQPGTVSSRMVINNSAGSVTVFSFDDGEEISEHTAPFDAMVTILEGECSVRLSGEFFLMKAGETIIFPANEPHAVSAVTKFKMMLVMIKG</sequence>
<dbReference type="STRING" id="679926.Mpet_0187"/>